<dbReference type="AlphaFoldDB" id="A0A563U0Q4"/>
<dbReference type="GO" id="GO:0016757">
    <property type="term" value="F:glycosyltransferase activity"/>
    <property type="evidence" value="ECO:0007669"/>
    <property type="project" value="InterPro"/>
</dbReference>
<dbReference type="RefSeq" id="WP_146383178.1">
    <property type="nucleotide sequence ID" value="NZ_VOEJ01000009.1"/>
</dbReference>
<dbReference type="PANTHER" id="PTHR46401:SF2">
    <property type="entry name" value="GLYCOSYLTRANSFERASE WBBK-RELATED"/>
    <property type="match status" value="1"/>
</dbReference>
<dbReference type="Pfam" id="PF13439">
    <property type="entry name" value="Glyco_transf_4"/>
    <property type="match status" value="1"/>
</dbReference>
<dbReference type="InterPro" id="IPR028098">
    <property type="entry name" value="Glyco_trans_4-like_N"/>
</dbReference>
<proteinExistence type="predicted"/>
<dbReference type="Pfam" id="PF00534">
    <property type="entry name" value="Glycos_transf_1"/>
    <property type="match status" value="1"/>
</dbReference>
<accession>A0A563U0Q4</accession>
<dbReference type="PANTHER" id="PTHR46401">
    <property type="entry name" value="GLYCOSYLTRANSFERASE WBBK-RELATED"/>
    <property type="match status" value="1"/>
</dbReference>
<keyword evidence="1 4" id="KW-0808">Transferase</keyword>
<dbReference type="OrthoDB" id="9801609at2"/>
<dbReference type="GO" id="GO:0009103">
    <property type="term" value="P:lipopolysaccharide biosynthetic process"/>
    <property type="evidence" value="ECO:0007669"/>
    <property type="project" value="TreeGrafter"/>
</dbReference>
<keyword evidence="5" id="KW-1185">Reference proteome</keyword>
<gene>
    <name evidence="4" type="ORF">FPZ43_17200</name>
</gene>
<dbReference type="Proteomes" id="UP000320042">
    <property type="component" value="Unassembled WGS sequence"/>
</dbReference>
<feature type="domain" description="Glycosyltransferase subfamily 4-like N-terminal" evidence="3">
    <location>
        <begin position="26"/>
        <end position="178"/>
    </location>
</feature>
<name>A0A563U0Q4_9SPHI</name>
<evidence type="ECO:0000259" key="3">
    <source>
        <dbReference type="Pfam" id="PF13439"/>
    </source>
</evidence>
<evidence type="ECO:0000259" key="2">
    <source>
        <dbReference type="Pfam" id="PF00534"/>
    </source>
</evidence>
<comment type="caution">
    <text evidence="4">The sequence shown here is derived from an EMBL/GenBank/DDBJ whole genome shotgun (WGS) entry which is preliminary data.</text>
</comment>
<dbReference type="SUPFAM" id="SSF53756">
    <property type="entry name" value="UDP-Glycosyltransferase/glycogen phosphorylase"/>
    <property type="match status" value="1"/>
</dbReference>
<dbReference type="Gene3D" id="3.40.50.2000">
    <property type="entry name" value="Glycogen Phosphorylase B"/>
    <property type="match status" value="2"/>
</dbReference>
<evidence type="ECO:0000313" key="4">
    <source>
        <dbReference type="EMBL" id="TWR25207.1"/>
    </source>
</evidence>
<evidence type="ECO:0000256" key="1">
    <source>
        <dbReference type="ARBA" id="ARBA00022679"/>
    </source>
</evidence>
<dbReference type="CDD" id="cd03809">
    <property type="entry name" value="GT4_MtfB-like"/>
    <property type="match status" value="1"/>
</dbReference>
<feature type="domain" description="Glycosyl transferase family 1" evidence="2">
    <location>
        <begin position="202"/>
        <end position="344"/>
    </location>
</feature>
<dbReference type="EMBL" id="VOEJ01000009">
    <property type="protein sequence ID" value="TWR25207.1"/>
    <property type="molecule type" value="Genomic_DNA"/>
</dbReference>
<protein>
    <submittedName>
        <fullName evidence="4">Glycosyltransferase family 4 protein</fullName>
    </submittedName>
</protein>
<reference evidence="4 5" key="1">
    <citation type="submission" date="2019-07" db="EMBL/GenBank/DDBJ databases">
        <authorList>
            <person name="Kim J."/>
        </authorList>
    </citation>
    <scope>NUCLEOTIDE SEQUENCE [LARGE SCALE GENOMIC DNA]</scope>
    <source>
        <strain evidence="5">dk17</strain>
    </source>
</reference>
<organism evidence="4 5">
    <name type="scientific">Mucilaginibacter pallidiroseus</name>
    <dbReference type="NCBI Taxonomy" id="2599295"/>
    <lineage>
        <taxon>Bacteria</taxon>
        <taxon>Pseudomonadati</taxon>
        <taxon>Bacteroidota</taxon>
        <taxon>Sphingobacteriia</taxon>
        <taxon>Sphingobacteriales</taxon>
        <taxon>Sphingobacteriaceae</taxon>
        <taxon>Mucilaginibacter</taxon>
    </lineage>
</organism>
<dbReference type="InterPro" id="IPR001296">
    <property type="entry name" value="Glyco_trans_1"/>
</dbReference>
<sequence length="381" mass="43188">MTGGRDKIKIGIDAKWYFEGPPSGHVVVRNLVNNVLANPLGFDIYLILNSKDKQLARETFDKSVKLIFLPGLPNLLLNMLALPLAARRYKLDIVVYQNFGSFWPAKLFKVAYIHDVLFLDMPKYYTRGERFYFKKMTSLARAANMIITISNHEKRRIVDHQIAAEGDVKVVHHGVDENFKPLSDYPEAEVKEVEERYRLPAQYILYVGRVNVRKNISKLITAMPLIKSKIQMLIVGERGAETSVLQRQIAELDLNNRVIFTGHVPLADLYIIYARATVFCFPSFAEGFGLPPLEAMKCGVPVVVSNRTAMPEVCGDAAVYINPDEPVHIALKISELLGDRIYYAQKVAAGLKHVKQFTWQRAANLLLTLIAEAYAYRKHHS</sequence>
<evidence type="ECO:0000313" key="5">
    <source>
        <dbReference type="Proteomes" id="UP000320042"/>
    </source>
</evidence>